<keyword evidence="3" id="KW-0285">Flavoprotein</keyword>
<evidence type="ECO:0000313" key="8">
    <source>
        <dbReference type="Proteomes" id="UP001055420"/>
    </source>
</evidence>
<dbReference type="EMBL" id="CP098805">
    <property type="protein sequence ID" value="USJ31324.1"/>
    <property type="molecule type" value="Genomic_DNA"/>
</dbReference>
<dbReference type="SUPFAM" id="SSF55469">
    <property type="entry name" value="FMN-dependent nitroreductase-like"/>
    <property type="match status" value="1"/>
</dbReference>
<accession>A0ABY4XLJ4</accession>
<keyword evidence="8" id="KW-1185">Reference proteome</keyword>
<evidence type="ECO:0000256" key="5">
    <source>
        <dbReference type="ARBA" id="ARBA00023002"/>
    </source>
</evidence>
<feature type="domain" description="Nitroreductase" evidence="6">
    <location>
        <begin position="230"/>
        <end position="306"/>
    </location>
</feature>
<reference evidence="7" key="1">
    <citation type="submission" date="2022-06" db="EMBL/GenBank/DDBJ databases">
        <title>Novel species in genus Dyadobacter.</title>
        <authorList>
            <person name="Ma C."/>
        </authorList>
    </citation>
    <scope>NUCLEOTIDE SEQUENCE</scope>
    <source>
        <strain evidence="7">CY22</strain>
    </source>
</reference>
<dbReference type="RefSeq" id="WP_235164378.1">
    <property type="nucleotide sequence ID" value="NZ_CP098805.1"/>
</dbReference>
<keyword evidence="5" id="KW-0560">Oxidoreductase</keyword>
<name>A0ABY4XLJ4_9BACT</name>
<dbReference type="Pfam" id="PF00881">
    <property type="entry name" value="Nitroreductase"/>
    <property type="match status" value="2"/>
</dbReference>
<evidence type="ECO:0000256" key="1">
    <source>
        <dbReference type="ARBA" id="ARBA00001917"/>
    </source>
</evidence>
<dbReference type="InterPro" id="IPR000415">
    <property type="entry name" value="Nitroreductase-like"/>
</dbReference>
<evidence type="ECO:0000313" key="7">
    <source>
        <dbReference type="EMBL" id="USJ31324.1"/>
    </source>
</evidence>
<proteinExistence type="inferred from homology"/>
<gene>
    <name evidence="7" type="ORF">NFI80_01005</name>
</gene>
<organism evidence="7 8">
    <name type="scientific">Dyadobacter chenhuakuii</name>
    <dbReference type="NCBI Taxonomy" id="2909339"/>
    <lineage>
        <taxon>Bacteria</taxon>
        <taxon>Pseudomonadati</taxon>
        <taxon>Bacteroidota</taxon>
        <taxon>Cytophagia</taxon>
        <taxon>Cytophagales</taxon>
        <taxon>Spirosomataceae</taxon>
        <taxon>Dyadobacter</taxon>
    </lineage>
</organism>
<comment type="similarity">
    <text evidence="2">Belongs to the nitroreductase family.</text>
</comment>
<evidence type="ECO:0000256" key="2">
    <source>
        <dbReference type="ARBA" id="ARBA00007118"/>
    </source>
</evidence>
<evidence type="ECO:0000256" key="3">
    <source>
        <dbReference type="ARBA" id="ARBA00022630"/>
    </source>
</evidence>
<feature type="domain" description="Nitroreductase" evidence="6">
    <location>
        <begin position="165"/>
        <end position="216"/>
    </location>
</feature>
<sequence>MIKKVKSITKALTSFAMSKSTSIWQFKTLHQLRFKFAALKHGIELNTSGQSTLFNLRRNIHRLEKGLSYPVAKEVFAEDYIVETIQFLKSAISKDVIDDDTLNWAISVLKLYFKTVKLSDKLKLIKNDFEQISSSFDYVNSVPYHSSTRPPITVNYEDLLSLSVRRRSVRYFHPEPVDIELVRKAYEIAKYAPSACNRQAFQFLFYNEKTIVDKLAAIPGGVSGYSLPSIMVVLGRYDGYFDVRDINAPVIDSSLSIMSFLYAAETLGMGTVCINWPNLPDREAQLRKVLNIDKSEIVVMMIGLGYPLDDGKIPFSAKRPNKSALLFNERKKLSE</sequence>
<protein>
    <submittedName>
        <fullName evidence="7">Nitroreductase family protein</fullName>
    </submittedName>
</protein>
<keyword evidence="4" id="KW-0288">FMN</keyword>
<dbReference type="Gene3D" id="3.40.109.10">
    <property type="entry name" value="NADH Oxidase"/>
    <property type="match status" value="1"/>
</dbReference>
<dbReference type="PANTHER" id="PTHR43673">
    <property type="entry name" value="NAD(P)H NITROREDUCTASE YDGI-RELATED"/>
    <property type="match status" value="1"/>
</dbReference>
<dbReference type="PANTHER" id="PTHR43673:SF2">
    <property type="entry name" value="NITROREDUCTASE"/>
    <property type="match status" value="1"/>
</dbReference>
<evidence type="ECO:0000259" key="6">
    <source>
        <dbReference type="Pfam" id="PF00881"/>
    </source>
</evidence>
<dbReference type="InterPro" id="IPR029479">
    <property type="entry name" value="Nitroreductase"/>
</dbReference>
<dbReference type="CDD" id="cd02062">
    <property type="entry name" value="Nitro_FMN_reductase"/>
    <property type="match status" value="1"/>
</dbReference>
<evidence type="ECO:0000256" key="4">
    <source>
        <dbReference type="ARBA" id="ARBA00022643"/>
    </source>
</evidence>
<comment type="cofactor">
    <cofactor evidence="1">
        <name>FMN</name>
        <dbReference type="ChEBI" id="CHEBI:58210"/>
    </cofactor>
</comment>
<dbReference type="Proteomes" id="UP001055420">
    <property type="component" value="Chromosome"/>
</dbReference>